<evidence type="ECO:0000313" key="3">
    <source>
        <dbReference type="Proteomes" id="UP000799771"/>
    </source>
</evidence>
<dbReference type="PANTHER" id="PTHR24148">
    <property type="entry name" value="ANKYRIN REPEAT DOMAIN-CONTAINING PROTEIN 39 HOMOLOG-RELATED"/>
    <property type="match status" value="1"/>
</dbReference>
<name>A0A6A6A128_9PLEO</name>
<dbReference type="PANTHER" id="PTHR24148:SF78">
    <property type="entry name" value="HETEROKARYON INCOMPATIBILITY DOMAIN-CONTAINING PROTEIN"/>
    <property type="match status" value="1"/>
</dbReference>
<organism evidence="2 3">
    <name type="scientific">Dothidotthia symphoricarpi CBS 119687</name>
    <dbReference type="NCBI Taxonomy" id="1392245"/>
    <lineage>
        <taxon>Eukaryota</taxon>
        <taxon>Fungi</taxon>
        <taxon>Dikarya</taxon>
        <taxon>Ascomycota</taxon>
        <taxon>Pezizomycotina</taxon>
        <taxon>Dothideomycetes</taxon>
        <taxon>Pleosporomycetidae</taxon>
        <taxon>Pleosporales</taxon>
        <taxon>Dothidotthiaceae</taxon>
        <taxon>Dothidotthia</taxon>
    </lineage>
</organism>
<gene>
    <name evidence="2" type="ORF">P153DRAFT_301522</name>
</gene>
<feature type="non-terminal residue" evidence="2">
    <location>
        <position position="321"/>
    </location>
</feature>
<dbReference type="EMBL" id="ML977518">
    <property type="protein sequence ID" value="KAF2124667.1"/>
    <property type="molecule type" value="Genomic_DNA"/>
</dbReference>
<reference evidence="2" key="1">
    <citation type="journal article" date="2020" name="Stud. Mycol.">
        <title>101 Dothideomycetes genomes: a test case for predicting lifestyles and emergence of pathogens.</title>
        <authorList>
            <person name="Haridas S."/>
            <person name="Albert R."/>
            <person name="Binder M."/>
            <person name="Bloem J."/>
            <person name="Labutti K."/>
            <person name="Salamov A."/>
            <person name="Andreopoulos B."/>
            <person name="Baker S."/>
            <person name="Barry K."/>
            <person name="Bills G."/>
            <person name="Bluhm B."/>
            <person name="Cannon C."/>
            <person name="Castanera R."/>
            <person name="Culley D."/>
            <person name="Daum C."/>
            <person name="Ezra D."/>
            <person name="Gonzalez J."/>
            <person name="Henrissat B."/>
            <person name="Kuo A."/>
            <person name="Liang C."/>
            <person name="Lipzen A."/>
            <person name="Lutzoni F."/>
            <person name="Magnuson J."/>
            <person name="Mondo S."/>
            <person name="Nolan M."/>
            <person name="Ohm R."/>
            <person name="Pangilinan J."/>
            <person name="Park H.-J."/>
            <person name="Ramirez L."/>
            <person name="Alfaro M."/>
            <person name="Sun H."/>
            <person name="Tritt A."/>
            <person name="Yoshinaga Y."/>
            <person name="Zwiers L.-H."/>
            <person name="Turgeon B."/>
            <person name="Goodwin S."/>
            <person name="Spatafora J."/>
            <person name="Crous P."/>
            <person name="Grigoriev I."/>
        </authorList>
    </citation>
    <scope>NUCLEOTIDE SEQUENCE</scope>
    <source>
        <strain evidence="2">CBS 119687</strain>
    </source>
</reference>
<protein>
    <submittedName>
        <fullName evidence="2">HET-domain-containing protein</fullName>
    </submittedName>
</protein>
<evidence type="ECO:0000259" key="1">
    <source>
        <dbReference type="Pfam" id="PF06985"/>
    </source>
</evidence>
<sequence>MDDFKHKPINLEEDSFRIIRLFKGKNEPISCELIHARLHDVKDLIEYEALSYTWGDTCNQHIIKVDEKEMLVTENLFLALLHLRYEYEDRILWIDAISIDQNNVKERGHQVRQMGSIYGHAERVVIWLGPATLATDVVMSSMQLLAREANKHACRRWEVSDKRWYKLWSIGQPLSPDSFHEGFIIQQREGMDTLLSRPWFKRVWIIQEVANARSAKVVCGTKSISTHIFAIYPSLLDVEPESHCQAILDIMPGPARNSSWWIENRSLHTLLLKFRGSEATDPRDIVYALIGMSSDGSSTDKLVPDYDKSMEEVVRDTVAFL</sequence>
<feature type="domain" description="Heterokaryon incompatibility" evidence="1">
    <location>
        <begin position="47"/>
        <end position="208"/>
    </location>
</feature>
<dbReference type="OrthoDB" id="194358at2759"/>
<dbReference type="GeneID" id="54404817"/>
<dbReference type="InterPro" id="IPR010730">
    <property type="entry name" value="HET"/>
</dbReference>
<keyword evidence="3" id="KW-1185">Reference proteome</keyword>
<dbReference type="Pfam" id="PF06985">
    <property type="entry name" value="HET"/>
    <property type="match status" value="1"/>
</dbReference>
<accession>A0A6A6A128</accession>
<dbReference type="AlphaFoldDB" id="A0A6A6A128"/>
<dbReference type="Proteomes" id="UP000799771">
    <property type="component" value="Unassembled WGS sequence"/>
</dbReference>
<dbReference type="RefSeq" id="XP_033519060.1">
    <property type="nucleotide sequence ID" value="XM_033664385.1"/>
</dbReference>
<dbReference type="InterPro" id="IPR052895">
    <property type="entry name" value="HetReg/Transcr_Mod"/>
</dbReference>
<proteinExistence type="predicted"/>
<evidence type="ECO:0000313" key="2">
    <source>
        <dbReference type="EMBL" id="KAF2124667.1"/>
    </source>
</evidence>